<dbReference type="InterPro" id="IPR013783">
    <property type="entry name" value="Ig-like_fold"/>
</dbReference>
<sequence>MQRRRPFHSRRKTLMQSMVADSRVFLRIWNMESIMVAVLKLKVVLIFLAVPSNTWPTDVVKVYAIEGKEVELFFDLGTDVNQDVLNIKHKQQLNSTFVDVISVKDLKTIPVASLFEDYKSKVTDLQVQNKTITMKLSNVNTSDAGLYRCIHTTDVELVSCGTLLIVVAKPPPPDLKIVSGLDSDQRIPLGSNVTLNCFYRSRTSPADIPRCYKTKFYDERNRGLPVPEGFKFGYTNLTQLVVRNIQKSDNISITCKAADILENFNGTILYSEPSLKVDITPTYGPDEGSIKFDPPETSVTKDEHDLLVYTCDADCRPPCTVSWHLVQRNGSALELITSTNTLKLNVSRLYHGTLKCVASAKTAIASRSHNVSKELQLVVQYVESPKVTVDSLETNQVEMMEESVGTLTCQVNALPAPNITFKIEQMPSDVEISKETNYEGNSAQIKYTFVCHRVLTSADSGTNFTLHFKSDHFTNQFSFSVWATEITALTTISITIDTVDVTSPTTYVEYKTKPPKKKSKPTYVETTFNTIWIVIIVLVVTVLTALVTPVTYIIYKIKQGAKQSSFFITRLSEVTKSSHELPSKPFHASETSL</sequence>
<keyword evidence="3" id="KW-1015">Disulfide bond</keyword>
<dbReference type="PANTHER" id="PTHR11640:SF31">
    <property type="entry name" value="IRREGULAR CHIASM C-ROUGHEST PROTEIN-RELATED"/>
    <property type="match status" value="1"/>
</dbReference>
<keyword evidence="4" id="KW-0325">Glycoprotein</keyword>
<accession>A0A9W3AW07</accession>
<dbReference type="InterPro" id="IPR003599">
    <property type="entry name" value="Ig_sub"/>
</dbReference>
<dbReference type="RefSeq" id="XP_055891410.1">
    <property type="nucleotide sequence ID" value="XM_056035435.1"/>
</dbReference>
<proteinExistence type="predicted"/>
<dbReference type="InterPro" id="IPR036179">
    <property type="entry name" value="Ig-like_dom_sf"/>
</dbReference>
<dbReference type="GO" id="GO:0050839">
    <property type="term" value="F:cell adhesion molecule binding"/>
    <property type="evidence" value="ECO:0007669"/>
    <property type="project" value="TreeGrafter"/>
</dbReference>
<evidence type="ECO:0000256" key="2">
    <source>
        <dbReference type="ARBA" id="ARBA00023136"/>
    </source>
</evidence>
<evidence type="ECO:0000313" key="9">
    <source>
        <dbReference type="RefSeq" id="XP_055891410.1"/>
    </source>
</evidence>
<dbReference type="GO" id="GO:0005886">
    <property type="term" value="C:plasma membrane"/>
    <property type="evidence" value="ECO:0007669"/>
    <property type="project" value="TreeGrafter"/>
</dbReference>
<evidence type="ECO:0000256" key="5">
    <source>
        <dbReference type="ARBA" id="ARBA00023319"/>
    </source>
</evidence>
<reference evidence="9" key="1">
    <citation type="submission" date="2025-08" db="UniProtKB">
        <authorList>
            <consortium name="RefSeq"/>
        </authorList>
    </citation>
    <scope>IDENTIFICATION</scope>
</reference>
<keyword evidence="6" id="KW-0812">Transmembrane</keyword>
<protein>
    <submittedName>
        <fullName evidence="9">Uncharacterized protein LOC106069356 isoform X6</fullName>
    </submittedName>
</protein>
<feature type="domain" description="Ig-like" evidence="7">
    <location>
        <begin position="285"/>
        <end position="372"/>
    </location>
</feature>
<dbReference type="SUPFAM" id="SSF48726">
    <property type="entry name" value="Immunoglobulin"/>
    <property type="match status" value="1"/>
</dbReference>
<evidence type="ECO:0000256" key="3">
    <source>
        <dbReference type="ARBA" id="ARBA00023157"/>
    </source>
</evidence>
<dbReference type="Proteomes" id="UP001165740">
    <property type="component" value="Chromosome 7"/>
</dbReference>
<evidence type="ECO:0000256" key="6">
    <source>
        <dbReference type="SAM" id="Phobius"/>
    </source>
</evidence>
<evidence type="ECO:0000256" key="4">
    <source>
        <dbReference type="ARBA" id="ARBA00023180"/>
    </source>
</evidence>
<dbReference type="GO" id="GO:0005911">
    <property type="term" value="C:cell-cell junction"/>
    <property type="evidence" value="ECO:0007669"/>
    <property type="project" value="TreeGrafter"/>
</dbReference>
<gene>
    <name evidence="9" type="primary">LOC106069356</name>
</gene>
<dbReference type="GO" id="GO:0098609">
    <property type="term" value="P:cell-cell adhesion"/>
    <property type="evidence" value="ECO:0007669"/>
    <property type="project" value="TreeGrafter"/>
</dbReference>
<dbReference type="AlphaFoldDB" id="A0A9W3AW07"/>
<feature type="domain" description="Ig-like" evidence="7">
    <location>
        <begin position="173"/>
        <end position="276"/>
    </location>
</feature>
<keyword evidence="2 6" id="KW-0472">Membrane</keyword>
<dbReference type="PROSITE" id="PS50835">
    <property type="entry name" value="IG_LIKE"/>
    <property type="match status" value="2"/>
</dbReference>
<dbReference type="PANTHER" id="PTHR11640">
    <property type="entry name" value="NEPHRIN"/>
    <property type="match status" value="1"/>
</dbReference>
<dbReference type="GeneID" id="106069356"/>
<dbReference type="Gene3D" id="2.60.40.10">
    <property type="entry name" value="Immunoglobulins"/>
    <property type="match status" value="1"/>
</dbReference>
<comment type="subcellular location">
    <subcellularLocation>
        <location evidence="1">Membrane</location>
        <topology evidence="1">Single-pass type I membrane protein</topology>
    </subcellularLocation>
</comment>
<dbReference type="InterPro" id="IPR007110">
    <property type="entry name" value="Ig-like_dom"/>
</dbReference>
<evidence type="ECO:0000256" key="1">
    <source>
        <dbReference type="ARBA" id="ARBA00004479"/>
    </source>
</evidence>
<name>A0A9W3AW07_BIOGL</name>
<keyword evidence="6" id="KW-1133">Transmembrane helix</keyword>
<keyword evidence="5" id="KW-0393">Immunoglobulin domain</keyword>
<dbReference type="SMART" id="SM00409">
    <property type="entry name" value="IG"/>
    <property type="match status" value="3"/>
</dbReference>
<organism evidence="8 9">
    <name type="scientific">Biomphalaria glabrata</name>
    <name type="common">Bloodfluke planorb</name>
    <name type="synonym">Freshwater snail</name>
    <dbReference type="NCBI Taxonomy" id="6526"/>
    <lineage>
        <taxon>Eukaryota</taxon>
        <taxon>Metazoa</taxon>
        <taxon>Spiralia</taxon>
        <taxon>Lophotrochozoa</taxon>
        <taxon>Mollusca</taxon>
        <taxon>Gastropoda</taxon>
        <taxon>Heterobranchia</taxon>
        <taxon>Euthyneura</taxon>
        <taxon>Panpulmonata</taxon>
        <taxon>Hygrophila</taxon>
        <taxon>Lymnaeoidea</taxon>
        <taxon>Planorbidae</taxon>
        <taxon>Biomphalaria</taxon>
    </lineage>
</organism>
<keyword evidence="8" id="KW-1185">Reference proteome</keyword>
<evidence type="ECO:0000313" key="8">
    <source>
        <dbReference type="Proteomes" id="UP001165740"/>
    </source>
</evidence>
<dbReference type="InterPro" id="IPR051275">
    <property type="entry name" value="Cell_adhesion_signaling"/>
</dbReference>
<feature type="transmembrane region" description="Helical" evidence="6">
    <location>
        <begin position="531"/>
        <end position="555"/>
    </location>
</feature>
<evidence type="ECO:0000259" key="7">
    <source>
        <dbReference type="PROSITE" id="PS50835"/>
    </source>
</evidence>